<dbReference type="AlphaFoldDB" id="A0A1J1J341"/>
<organism evidence="1 2">
    <name type="scientific">Clunio marinus</name>
    <dbReference type="NCBI Taxonomy" id="568069"/>
    <lineage>
        <taxon>Eukaryota</taxon>
        <taxon>Metazoa</taxon>
        <taxon>Ecdysozoa</taxon>
        <taxon>Arthropoda</taxon>
        <taxon>Hexapoda</taxon>
        <taxon>Insecta</taxon>
        <taxon>Pterygota</taxon>
        <taxon>Neoptera</taxon>
        <taxon>Endopterygota</taxon>
        <taxon>Diptera</taxon>
        <taxon>Nematocera</taxon>
        <taxon>Chironomoidea</taxon>
        <taxon>Chironomidae</taxon>
        <taxon>Clunio</taxon>
    </lineage>
</organism>
<dbReference type="EMBL" id="CVRI01000066">
    <property type="protein sequence ID" value="CRL05894.1"/>
    <property type="molecule type" value="Genomic_DNA"/>
</dbReference>
<evidence type="ECO:0000313" key="1">
    <source>
        <dbReference type="EMBL" id="CRL05894.1"/>
    </source>
</evidence>
<protein>
    <submittedName>
        <fullName evidence="1">CLUMA_CG019348, isoform A</fullName>
    </submittedName>
</protein>
<reference evidence="1 2" key="1">
    <citation type="submission" date="2015-04" db="EMBL/GenBank/DDBJ databases">
        <authorList>
            <person name="Syromyatnikov M.Y."/>
            <person name="Popov V.N."/>
        </authorList>
    </citation>
    <scope>NUCLEOTIDE SEQUENCE [LARGE SCALE GENOMIC DNA]</scope>
</reference>
<name>A0A1J1J341_9DIPT</name>
<gene>
    <name evidence="1" type="ORF">CLUMA_CG019348</name>
</gene>
<evidence type="ECO:0000313" key="2">
    <source>
        <dbReference type="Proteomes" id="UP000183832"/>
    </source>
</evidence>
<dbReference type="Proteomes" id="UP000183832">
    <property type="component" value="Unassembled WGS sequence"/>
</dbReference>
<sequence>MKKEAKGSLKILLTFEASQLSFRSCGLEIKTLNSTLYENSRIPNFRKYELARVEHLGITENILEKFRLHLREDVKNVDHHNNNNNNNI</sequence>
<accession>A0A1J1J341</accession>
<proteinExistence type="predicted"/>
<keyword evidence="2" id="KW-1185">Reference proteome</keyword>